<proteinExistence type="predicted"/>
<protein>
    <submittedName>
        <fullName evidence="2">Uncharacterized protein</fullName>
    </submittedName>
</protein>
<feature type="compositionally biased region" description="Basic and acidic residues" evidence="1">
    <location>
        <begin position="10"/>
        <end position="19"/>
    </location>
</feature>
<sequence>MDSTAGFSEKSYRQMEIRSDVGVSKNSRNTRNVNITKNETTDRKFSNEKQLNKLQVTHPLENMQKAKMNELIYLTNETKKNERSERVHDRKDSLKLRTDNGWNIVAAGNEPDFF</sequence>
<feature type="region of interest" description="Disordered" evidence="1">
    <location>
        <begin position="1"/>
        <end position="44"/>
    </location>
</feature>
<organism evidence="2 3">
    <name type="scientific">Henosepilachna vigintioctopunctata</name>
    <dbReference type="NCBI Taxonomy" id="420089"/>
    <lineage>
        <taxon>Eukaryota</taxon>
        <taxon>Metazoa</taxon>
        <taxon>Ecdysozoa</taxon>
        <taxon>Arthropoda</taxon>
        <taxon>Hexapoda</taxon>
        <taxon>Insecta</taxon>
        <taxon>Pterygota</taxon>
        <taxon>Neoptera</taxon>
        <taxon>Endopterygota</taxon>
        <taxon>Coleoptera</taxon>
        <taxon>Polyphaga</taxon>
        <taxon>Cucujiformia</taxon>
        <taxon>Coccinelloidea</taxon>
        <taxon>Coccinellidae</taxon>
        <taxon>Epilachninae</taxon>
        <taxon>Epilachnini</taxon>
        <taxon>Henosepilachna</taxon>
    </lineage>
</organism>
<comment type="caution">
    <text evidence="2">The sequence shown here is derived from an EMBL/GenBank/DDBJ whole genome shotgun (WGS) entry which is preliminary data.</text>
</comment>
<dbReference type="Proteomes" id="UP001431783">
    <property type="component" value="Unassembled WGS sequence"/>
</dbReference>
<dbReference type="AlphaFoldDB" id="A0AAW1VHZ6"/>
<keyword evidence="3" id="KW-1185">Reference proteome</keyword>
<dbReference type="EMBL" id="JARQZJ010000131">
    <property type="protein sequence ID" value="KAK9891944.1"/>
    <property type="molecule type" value="Genomic_DNA"/>
</dbReference>
<accession>A0AAW1VHZ6</accession>
<evidence type="ECO:0000313" key="2">
    <source>
        <dbReference type="EMBL" id="KAK9891944.1"/>
    </source>
</evidence>
<evidence type="ECO:0000256" key="1">
    <source>
        <dbReference type="SAM" id="MobiDB-lite"/>
    </source>
</evidence>
<evidence type="ECO:0000313" key="3">
    <source>
        <dbReference type="Proteomes" id="UP001431783"/>
    </source>
</evidence>
<feature type="compositionally biased region" description="Polar residues" evidence="1">
    <location>
        <begin position="24"/>
        <end position="38"/>
    </location>
</feature>
<gene>
    <name evidence="2" type="ORF">WA026_017427</name>
</gene>
<name>A0AAW1VHZ6_9CUCU</name>
<reference evidence="2 3" key="1">
    <citation type="submission" date="2023-03" db="EMBL/GenBank/DDBJ databases">
        <title>Genome insight into feeding habits of ladybird beetles.</title>
        <authorList>
            <person name="Li H.-S."/>
            <person name="Huang Y.-H."/>
            <person name="Pang H."/>
        </authorList>
    </citation>
    <scope>NUCLEOTIDE SEQUENCE [LARGE SCALE GENOMIC DNA]</scope>
    <source>
        <strain evidence="2">SYSU_2023b</strain>
        <tissue evidence="2">Whole body</tissue>
    </source>
</reference>